<feature type="transmembrane region" description="Helical" evidence="3">
    <location>
        <begin position="142"/>
        <end position="161"/>
    </location>
</feature>
<dbReference type="InterPro" id="IPR050469">
    <property type="entry name" value="Diguanylate_Cyclase"/>
</dbReference>
<dbReference type="NCBIfam" id="TIGR00254">
    <property type="entry name" value="GGDEF"/>
    <property type="match status" value="1"/>
</dbReference>
<accession>A0ABU9SQ27</accession>
<dbReference type="InterPro" id="IPR000160">
    <property type="entry name" value="GGDEF_dom"/>
</dbReference>
<feature type="transmembrane region" description="Helical" evidence="3">
    <location>
        <begin position="93"/>
        <end position="114"/>
    </location>
</feature>
<evidence type="ECO:0000259" key="4">
    <source>
        <dbReference type="PROSITE" id="PS50887"/>
    </source>
</evidence>
<gene>
    <name evidence="5" type="ORF">WNY77_01110</name>
</gene>
<name>A0ABU9SQ27_9ALTE</name>
<feature type="transmembrane region" description="Helical" evidence="3">
    <location>
        <begin position="61"/>
        <end position="81"/>
    </location>
</feature>
<comment type="caution">
    <text evidence="5">The sequence shown here is derived from an EMBL/GenBank/DDBJ whole genome shotgun (WGS) entry which is preliminary data.</text>
</comment>
<dbReference type="RefSeq" id="WP_342880605.1">
    <property type="nucleotide sequence ID" value="NZ_JBBMQS010000001.1"/>
</dbReference>
<dbReference type="CDD" id="cd01949">
    <property type="entry name" value="GGDEF"/>
    <property type="match status" value="1"/>
</dbReference>
<dbReference type="Gene3D" id="3.30.70.270">
    <property type="match status" value="1"/>
</dbReference>
<dbReference type="EC" id="2.7.7.65" evidence="1"/>
<dbReference type="InterPro" id="IPR029787">
    <property type="entry name" value="Nucleotide_cyclase"/>
</dbReference>
<comment type="catalytic activity">
    <reaction evidence="2">
        <text>2 GTP = 3',3'-c-di-GMP + 2 diphosphate</text>
        <dbReference type="Rhea" id="RHEA:24898"/>
        <dbReference type="ChEBI" id="CHEBI:33019"/>
        <dbReference type="ChEBI" id="CHEBI:37565"/>
        <dbReference type="ChEBI" id="CHEBI:58805"/>
        <dbReference type="EC" id="2.7.7.65"/>
    </reaction>
</comment>
<dbReference type="PANTHER" id="PTHR45138:SF9">
    <property type="entry name" value="DIGUANYLATE CYCLASE DGCM-RELATED"/>
    <property type="match status" value="1"/>
</dbReference>
<dbReference type="PANTHER" id="PTHR45138">
    <property type="entry name" value="REGULATORY COMPONENTS OF SENSORY TRANSDUCTION SYSTEM"/>
    <property type="match status" value="1"/>
</dbReference>
<dbReference type="Proteomes" id="UP001461163">
    <property type="component" value="Unassembled WGS sequence"/>
</dbReference>
<dbReference type="Pfam" id="PF00990">
    <property type="entry name" value="GGDEF"/>
    <property type="match status" value="1"/>
</dbReference>
<evidence type="ECO:0000313" key="5">
    <source>
        <dbReference type="EMBL" id="MEM5495985.1"/>
    </source>
</evidence>
<dbReference type="InterPro" id="IPR043128">
    <property type="entry name" value="Rev_trsase/Diguanyl_cyclase"/>
</dbReference>
<keyword evidence="5" id="KW-0548">Nucleotidyltransferase</keyword>
<protein>
    <recommendedName>
        <fullName evidence="1">diguanylate cyclase</fullName>
        <ecNumber evidence="1">2.7.7.65</ecNumber>
    </recommendedName>
</protein>
<keyword evidence="3" id="KW-1133">Transmembrane helix</keyword>
<organism evidence="5 6">
    <name type="scientific">Paraglaciecola mesophila</name>
    <dbReference type="NCBI Taxonomy" id="197222"/>
    <lineage>
        <taxon>Bacteria</taxon>
        <taxon>Pseudomonadati</taxon>
        <taxon>Pseudomonadota</taxon>
        <taxon>Gammaproteobacteria</taxon>
        <taxon>Alteromonadales</taxon>
        <taxon>Alteromonadaceae</taxon>
        <taxon>Paraglaciecola</taxon>
    </lineage>
</organism>
<feature type="transmembrane region" description="Helical" evidence="3">
    <location>
        <begin position="173"/>
        <end position="189"/>
    </location>
</feature>
<dbReference type="SUPFAM" id="SSF55073">
    <property type="entry name" value="Nucleotide cyclase"/>
    <property type="match status" value="1"/>
</dbReference>
<evidence type="ECO:0000256" key="2">
    <source>
        <dbReference type="ARBA" id="ARBA00034247"/>
    </source>
</evidence>
<evidence type="ECO:0000313" key="6">
    <source>
        <dbReference type="Proteomes" id="UP001461163"/>
    </source>
</evidence>
<dbReference type="EMBL" id="JBBMQS010000001">
    <property type="protein sequence ID" value="MEM5495985.1"/>
    <property type="molecule type" value="Genomic_DNA"/>
</dbReference>
<dbReference type="SMART" id="SM00267">
    <property type="entry name" value="GGDEF"/>
    <property type="match status" value="1"/>
</dbReference>
<reference evidence="5 6" key="1">
    <citation type="submission" date="2024-03" db="EMBL/GenBank/DDBJ databases">
        <title>Community enrichment and isolation of bacterial strains for fucoidan degradation.</title>
        <authorList>
            <person name="Sichert A."/>
        </authorList>
    </citation>
    <scope>NUCLEOTIDE SEQUENCE [LARGE SCALE GENOMIC DNA]</scope>
    <source>
        <strain evidence="5 6">AS12</strain>
    </source>
</reference>
<feature type="transmembrane region" description="Helical" evidence="3">
    <location>
        <begin position="33"/>
        <end position="55"/>
    </location>
</feature>
<proteinExistence type="predicted"/>
<evidence type="ECO:0000256" key="1">
    <source>
        <dbReference type="ARBA" id="ARBA00012528"/>
    </source>
</evidence>
<keyword evidence="5" id="KW-0808">Transferase</keyword>
<evidence type="ECO:0000256" key="3">
    <source>
        <dbReference type="SAM" id="Phobius"/>
    </source>
</evidence>
<dbReference type="GO" id="GO:0052621">
    <property type="term" value="F:diguanylate cyclase activity"/>
    <property type="evidence" value="ECO:0007669"/>
    <property type="project" value="UniProtKB-EC"/>
</dbReference>
<feature type="domain" description="GGDEF" evidence="4">
    <location>
        <begin position="239"/>
        <end position="370"/>
    </location>
</feature>
<keyword evidence="3" id="KW-0472">Membrane</keyword>
<keyword evidence="6" id="KW-1185">Reference proteome</keyword>
<keyword evidence="3" id="KW-0812">Transmembrane</keyword>
<dbReference type="PROSITE" id="PS50887">
    <property type="entry name" value="GGDEF"/>
    <property type="match status" value="1"/>
</dbReference>
<sequence>MFIVKRLFSAYLNTGTNKSNTPAVRQQIQVTNLFGLIGYLITLVLGVSALVRSAGLKNDDFYLGVTLLVASALFFTSRLILKFFQSKNGYKVSANLVTGALMLLMLYLIVTGGVKNTGPLWIYIVPPVVLFFGGLKRGLLQLGCFAFVAIVILEYPNNLFLMAEYSDEFRSRLIYSFITVSLLFVFYEYSRQRSFKTLQELSREFEKQARLDPLSGLQNRRGMLEKLEYEHQRTLRHHKNLTLMMCDIDHFKRVNDKFGHDVGDDVITQVGQLFDRALRKQDTVARWGGEEFLFLLPETTQEQAFTLAEKLRAQVSKQQYQADSNSFTVTVSLGIYQMHPQDSLDHAISRADTNLYRAKSNGRNCSIKTD</sequence>